<dbReference type="SUPFAM" id="SSF49785">
    <property type="entry name" value="Galactose-binding domain-like"/>
    <property type="match status" value="1"/>
</dbReference>
<evidence type="ECO:0000313" key="3">
    <source>
        <dbReference type="EMBL" id="MBD2848140.1"/>
    </source>
</evidence>
<gene>
    <name evidence="3" type="ORF">IDH44_23330</name>
</gene>
<dbReference type="Pfam" id="PF03422">
    <property type="entry name" value="CBM_6"/>
    <property type="match status" value="1"/>
</dbReference>
<reference evidence="3" key="1">
    <citation type="submission" date="2020-09" db="EMBL/GenBank/DDBJ databases">
        <title>A novel bacterium of genus Paenibacillus, isolated from South China Sea.</title>
        <authorList>
            <person name="Huang H."/>
            <person name="Mo K."/>
            <person name="Hu Y."/>
        </authorList>
    </citation>
    <scope>NUCLEOTIDE SEQUENCE</scope>
    <source>
        <strain evidence="3">IB182496</strain>
    </source>
</reference>
<keyword evidence="4" id="KW-1185">Reference proteome</keyword>
<comment type="caution">
    <text evidence="3">The sequence shown here is derived from an EMBL/GenBank/DDBJ whole genome shotgun (WGS) entry which is preliminary data.</text>
</comment>
<dbReference type="GO" id="GO:0030246">
    <property type="term" value="F:carbohydrate binding"/>
    <property type="evidence" value="ECO:0007669"/>
    <property type="project" value="InterPro"/>
</dbReference>
<evidence type="ECO:0000259" key="2">
    <source>
        <dbReference type="PROSITE" id="PS51175"/>
    </source>
</evidence>
<dbReference type="Proteomes" id="UP000621560">
    <property type="component" value="Unassembled WGS sequence"/>
</dbReference>
<dbReference type="SMART" id="SM00606">
    <property type="entry name" value="CBD_IV"/>
    <property type="match status" value="1"/>
</dbReference>
<dbReference type="AlphaFoldDB" id="A0A927BYW6"/>
<dbReference type="Gene3D" id="2.60.120.260">
    <property type="entry name" value="Galactose-binding domain-like"/>
    <property type="match status" value="1"/>
</dbReference>
<dbReference type="InterPro" id="IPR008979">
    <property type="entry name" value="Galactose-bd-like_sf"/>
</dbReference>
<dbReference type="RefSeq" id="WP_190921242.1">
    <property type="nucleotide sequence ID" value="NZ_JACXIZ010000055.1"/>
</dbReference>
<evidence type="ECO:0000256" key="1">
    <source>
        <dbReference type="ARBA" id="ARBA00022729"/>
    </source>
</evidence>
<proteinExistence type="predicted"/>
<sequence length="146" mass="15618">MTIELEDRSAWSGGMNAFNGNPLKTESNHGGTVVANTYDGMWLRFDDVDLGPESLTEVTVEYDAPSQKAPNDVLLEIRRGDEEGELLGSVALPQTGTGWGTYLTARAALDVPLSGTETLCLVFTGSTISGQMYLGNLDRVIFAAGE</sequence>
<name>A0A927BYW6_9BACL</name>
<dbReference type="InterPro" id="IPR005084">
    <property type="entry name" value="CBM6"/>
</dbReference>
<dbReference type="CDD" id="cd04084">
    <property type="entry name" value="CBM6_xylanase-like"/>
    <property type="match status" value="1"/>
</dbReference>
<evidence type="ECO:0000313" key="4">
    <source>
        <dbReference type="Proteomes" id="UP000621560"/>
    </source>
</evidence>
<protein>
    <submittedName>
        <fullName evidence="3">Carbohydrate-binding protein</fullName>
    </submittedName>
</protein>
<accession>A0A927BYW6</accession>
<organism evidence="3 4">
    <name type="scientific">Paenibacillus sabuli</name>
    <dbReference type="NCBI Taxonomy" id="2772509"/>
    <lineage>
        <taxon>Bacteria</taxon>
        <taxon>Bacillati</taxon>
        <taxon>Bacillota</taxon>
        <taxon>Bacilli</taxon>
        <taxon>Bacillales</taxon>
        <taxon>Paenibacillaceae</taxon>
        <taxon>Paenibacillus</taxon>
    </lineage>
</organism>
<keyword evidence="1" id="KW-0732">Signal</keyword>
<feature type="domain" description="CBM6" evidence="2">
    <location>
        <begin position="1"/>
        <end position="143"/>
    </location>
</feature>
<dbReference type="EMBL" id="JACXIZ010000055">
    <property type="protein sequence ID" value="MBD2848140.1"/>
    <property type="molecule type" value="Genomic_DNA"/>
</dbReference>
<dbReference type="PROSITE" id="PS51175">
    <property type="entry name" value="CBM6"/>
    <property type="match status" value="1"/>
</dbReference>
<dbReference type="InterPro" id="IPR006584">
    <property type="entry name" value="Cellulose-bd_IV"/>
</dbReference>